<gene>
    <name evidence="1" type="primary">gguA_2</name>
    <name evidence="1" type="ORF">AN2V17_03380</name>
</gene>
<evidence type="ECO:0000313" key="2">
    <source>
        <dbReference type="Proteomes" id="UP001374599"/>
    </source>
</evidence>
<protein>
    <submittedName>
        <fullName evidence="1">Sugar ABC transporter ATP-binding protein</fullName>
    </submittedName>
</protein>
<proteinExistence type="predicted"/>
<sequence>MDITNTILELNHIIKTYPGVVALNDVTIKVAKGEVHALVGENGAGKSTLIKTCTGAVIPDSGEIIVDGKKFSSMTPKLSEESGVAVIYQEFNIVGELSVAENIFLGRAIRKKGIIVDKKAMVDKSKEIFKQFDINIDPNELVSNLTVGYQQIVEIAKAMSQKAKILIMDEPSAPLTKSEVESMYLIVDKLKEAGVTIIYISHRMDEIFRLTDRITVMRDGEKIKTLNTNETDINELVKLMVGRELKETYPSRPSVVKDEILLDVKNLYGNGLKDISFQIKRGEVLGFAGLIGSGRTQLAELIFGIKPKTKGQIFFKGKEISPKTPREAIDYGIALVPEDRKNQGAMLDIDIRGNISMAILNRISKLSVVDKKDENRIANEYKSKLNIKTPNTEQLVKNLSGGNQQKVIIAKWLASNPDLIILDEPTRGIDVGAKYEIYKLINTLVESGKTILLISSEMEEIMGMSDRIIVLAEGKITGMLDKDDFNQEKIMSFASSVKGKE</sequence>
<keyword evidence="2" id="KW-1185">Reference proteome</keyword>
<keyword evidence="1" id="KW-0067">ATP-binding</keyword>
<dbReference type="Proteomes" id="UP001374599">
    <property type="component" value="Unassembled WGS sequence"/>
</dbReference>
<keyword evidence="1" id="KW-0547">Nucleotide-binding</keyword>
<organism evidence="1 2">
    <name type="scientific">Vallitalea maricola</name>
    <dbReference type="NCBI Taxonomy" id="3074433"/>
    <lineage>
        <taxon>Bacteria</taxon>
        <taxon>Bacillati</taxon>
        <taxon>Bacillota</taxon>
        <taxon>Clostridia</taxon>
        <taxon>Lachnospirales</taxon>
        <taxon>Vallitaleaceae</taxon>
        <taxon>Vallitalea</taxon>
    </lineage>
</organism>
<accession>A0ACB5UE17</accession>
<name>A0ACB5UE17_9FIRM</name>
<evidence type="ECO:0000313" key="1">
    <source>
        <dbReference type="EMBL" id="GMQ61110.1"/>
    </source>
</evidence>
<reference evidence="1" key="1">
    <citation type="submission" date="2023-09" db="EMBL/GenBank/DDBJ databases">
        <title>Vallitalea sediminicola and Vallitalea maricola sp. nov., anaerobic bacteria isolated from marine sediment.</title>
        <authorList>
            <person name="Hirano S."/>
            <person name="Maeda A."/>
            <person name="Terahara T."/>
            <person name="Mori K."/>
            <person name="Hamada M."/>
            <person name="Matsumoto R."/>
            <person name="Kobayashi T."/>
        </authorList>
    </citation>
    <scope>NUCLEOTIDE SEQUENCE</scope>
    <source>
        <strain evidence="1">AN17-2</strain>
    </source>
</reference>
<comment type="caution">
    <text evidence="1">The sequence shown here is derived from an EMBL/GenBank/DDBJ whole genome shotgun (WGS) entry which is preliminary data.</text>
</comment>
<dbReference type="EMBL" id="BTPU01000005">
    <property type="protein sequence ID" value="GMQ61110.1"/>
    <property type="molecule type" value="Genomic_DNA"/>
</dbReference>